<dbReference type="SUPFAM" id="SSF55811">
    <property type="entry name" value="Nudix"/>
    <property type="match status" value="1"/>
</dbReference>
<dbReference type="PANTHER" id="PTHR43046:SF14">
    <property type="entry name" value="MUTT_NUDIX FAMILY PROTEIN"/>
    <property type="match status" value="1"/>
</dbReference>
<dbReference type="Gene3D" id="3.90.79.10">
    <property type="entry name" value="Nucleoside Triphosphate Pyrophosphohydrolase"/>
    <property type="match status" value="1"/>
</dbReference>
<evidence type="ECO:0000313" key="4">
    <source>
        <dbReference type="EMBL" id="PSN83946.1"/>
    </source>
</evidence>
<evidence type="ECO:0000313" key="5">
    <source>
        <dbReference type="Proteomes" id="UP000240880"/>
    </source>
</evidence>
<dbReference type="AlphaFoldDB" id="A0A2R6AC57"/>
<dbReference type="GO" id="GO:0016787">
    <property type="term" value="F:hydrolase activity"/>
    <property type="evidence" value="ECO:0007669"/>
    <property type="project" value="UniProtKB-KW"/>
</dbReference>
<proteinExistence type="predicted"/>
<dbReference type="Proteomes" id="UP000240880">
    <property type="component" value="Unassembled WGS sequence"/>
</dbReference>
<comment type="caution">
    <text evidence="4">The sequence shown here is derived from an EMBL/GenBank/DDBJ whole genome shotgun (WGS) entry which is preliminary data.</text>
</comment>
<gene>
    <name evidence="4" type="ORF">B9Q01_02885</name>
</gene>
<dbReference type="PANTHER" id="PTHR43046">
    <property type="entry name" value="GDP-MANNOSE MANNOSYL HYDROLASE"/>
    <property type="match status" value="1"/>
</dbReference>
<evidence type="ECO:0000256" key="1">
    <source>
        <dbReference type="ARBA" id="ARBA00001946"/>
    </source>
</evidence>
<dbReference type="InterPro" id="IPR015797">
    <property type="entry name" value="NUDIX_hydrolase-like_dom_sf"/>
</dbReference>
<dbReference type="PROSITE" id="PS51462">
    <property type="entry name" value="NUDIX"/>
    <property type="match status" value="1"/>
</dbReference>
<dbReference type="InterPro" id="IPR000086">
    <property type="entry name" value="NUDIX_hydrolase_dom"/>
</dbReference>
<feature type="domain" description="Nudix hydrolase" evidence="3">
    <location>
        <begin position="1"/>
        <end position="135"/>
    </location>
</feature>
<accession>A0A2R6AC57</accession>
<sequence length="165" mass="18354">MSKITVGSIVYVEDREGRVLVQRRSGGALSGYVGLPGGKVKLGEGCVEAGVRELEEETGLKASDARLVGAFSEVSYYKGKLNGHYVLFVIVVDRFEGSFTKDTKEGENLWVKKTQIPSLGRVLPDLYFVLESVKRAPFVEHLVRHLDEENSYVLTTKGEIYPKRD</sequence>
<protein>
    <recommendedName>
        <fullName evidence="3">Nudix hydrolase domain-containing protein</fullName>
    </recommendedName>
</protein>
<keyword evidence="2" id="KW-0378">Hydrolase</keyword>
<organism evidence="4 5">
    <name type="scientific">Candidatus Marsarchaeota G1 archaeon OSP_D</name>
    <dbReference type="NCBI Taxonomy" id="1978155"/>
    <lineage>
        <taxon>Archaea</taxon>
        <taxon>Candidatus Marsarchaeota</taxon>
        <taxon>Candidatus Marsarchaeota group 1</taxon>
    </lineage>
</organism>
<comment type="cofactor">
    <cofactor evidence="1">
        <name>Mg(2+)</name>
        <dbReference type="ChEBI" id="CHEBI:18420"/>
    </cofactor>
</comment>
<dbReference type="EMBL" id="NEXC01000011">
    <property type="protein sequence ID" value="PSN83946.1"/>
    <property type="molecule type" value="Genomic_DNA"/>
</dbReference>
<evidence type="ECO:0000259" key="3">
    <source>
        <dbReference type="PROSITE" id="PS51462"/>
    </source>
</evidence>
<dbReference type="Pfam" id="PF00293">
    <property type="entry name" value="NUDIX"/>
    <property type="match status" value="1"/>
</dbReference>
<evidence type="ECO:0000256" key="2">
    <source>
        <dbReference type="ARBA" id="ARBA00022801"/>
    </source>
</evidence>
<reference evidence="4 5" key="1">
    <citation type="submission" date="2017-04" db="EMBL/GenBank/DDBJ databases">
        <title>Novel microbial lineages endemic to geothermal iron-oxide mats fill important gaps in the evolutionary history of Archaea.</title>
        <authorList>
            <person name="Jay Z.J."/>
            <person name="Beam J.P."/>
            <person name="Dlakic M."/>
            <person name="Rusch D.B."/>
            <person name="Kozubal M.A."/>
            <person name="Inskeep W.P."/>
        </authorList>
    </citation>
    <scope>NUCLEOTIDE SEQUENCE [LARGE SCALE GENOMIC DNA]</scope>
    <source>
        <strain evidence="4">OSP_D</strain>
    </source>
</reference>
<name>A0A2R6AC57_9ARCH</name>